<evidence type="ECO:0000256" key="11">
    <source>
        <dbReference type="ARBA" id="ARBA00022840"/>
    </source>
</evidence>
<sequence>MEKSSSTAEKHSEEFIEITIYTRHSVRCTIGKVTDYYEILEILGEGAFGCVRKVIHKELKVFMAMKSIIKSFVELSSYKNMLLEVDILRKLDHPNILKINEVIEDNKCFHIVTEICTGGELLERLIGEKKLKEKEVASYMYQILSAVSYCHSKKVLHRDIKPENLMLEDSSEEAPLKIIDFGISKMIDSQNKYFKVGKAYYSAPETVDGTYIDKSDVWSCGIIMYLMLGGYLPFSKKPNTTLAYEIQNSQVEFPPKEWNSVSAEAKALVCLLLTKNPENRPTAEEILSNPWFQQFLNNSGRKINLNSIQNLQVFQCKTKIQQATLEYIVSHLATNDEIKSLKETFMALDTNGDGKLSIEEISNALDLNNSIRLTGISEVIKRCDSDNSGFIDYTEFLSATIDWKLFLCNKKLEAAFRAFDLDGNGQIDVNELKEMIGGIDDVGCMNMMCQNDKNGDGGLDFEEFKEICLEISMIHTI</sequence>
<dbReference type="InterPro" id="IPR011992">
    <property type="entry name" value="EF-hand-dom_pair"/>
</dbReference>
<dbReference type="AlphaFoldDB" id="A0A1R2BZD5"/>
<keyword evidence="9" id="KW-0418">Kinase</keyword>
<feature type="domain" description="Protein kinase" evidence="17">
    <location>
        <begin position="37"/>
        <end position="292"/>
    </location>
</feature>
<evidence type="ECO:0000256" key="8">
    <source>
        <dbReference type="ARBA" id="ARBA00022741"/>
    </source>
</evidence>
<dbReference type="Pfam" id="PF00069">
    <property type="entry name" value="Pkinase"/>
    <property type="match status" value="1"/>
</dbReference>
<evidence type="ECO:0000256" key="1">
    <source>
        <dbReference type="ARBA" id="ARBA00001946"/>
    </source>
</evidence>
<dbReference type="EC" id="2.7.11.1" evidence="3"/>
<dbReference type="PROSITE" id="PS50011">
    <property type="entry name" value="PROTEIN_KINASE_DOM"/>
    <property type="match status" value="1"/>
</dbReference>
<evidence type="ECO:0000256" key="10">
    <source>
        <dbReference type="ARBA" id="ARBA00022837"/>
    </source>
</evidence>
<feature type="domain" description="EF-hand" evidence="18">
    <location>
        <begin position="407"/>
        <end position="442"/>
    </location>
</feature>
<evidence type="ECO:0000256" key="6">
    <source>
        <dbReference type="ARBA" id="ARBA00022723"/>
    </source>
</evidence>
<evidence type="ECO:0000256" key="2">
    <source>
        <dbReference type="ARBA" id="ARBA00011245"/>
    </source>
</evidence>
<evidence type="ECO:0000259" key="17">
    <source>
        <dbReference type="PROSITE" id="PS50011"/>
    </source>
</evidence>
<evidence type="ECO:0000256" key="13">
    <source>
        <dbReference type="ARBA" id="ARBA00047899"/>
    </source>
</evidence>
<evidence type="ECO:0000313" key="20">
    <source>
        <dbReference type="Proteomes" id="UP000187209"/>
    </source>
</evidence>
<dbReference type="InterPro" id="IPR000719">
    <property type="entry name" value="Prot_kinase_dom"/>
</dbReference>
<keyword evidence="10" id="KW-0106">Calcium</keyword>
<dbReference type="InterPro" id="IPR018247">
    <property type="entry name" value="EF_Hand_1_Ca_BS"/>
</dbReference>
<proteinExistence type="inferred from homology"/>
<dbReference type="PANTHER" id="PTHR24349">
    <property type="entry name" value="SERINE/THREONINE-PROTEIN KINASE"/>
    <property type="match status" value="1"/>
</dbReference>
<comment type="cofactor">
    <cofactor evidence="1">
        <name>Mg(2+)</name>
        <dbReference type="ChEBI" id="CHEBI:18420"/>
    </cofactor>
</comment>
<dbReference type="SMART" id="SM00054">
    <property type="entry name" value="EFh"/>
    <property type="match status" value="4"/>
</dbReference>
<keyword evidence="4 16" id="KW-0723">Serine/threonine-protein kinase</keyword>
<evidence type="ECO:0000256" key="12">
    <source>
        <dbReference type="ARBA" id="ARBA00024334"/>
    </source>
</evidence>
<dbReference type="SUPFAM" id="SSF47473">
    <property type="entry name" value="EF-hand"/>
    <property type="match status" value="1"/>
</dbReference>
<comment type="catalytic activity">
    <reaction evidence="13">
        <text>L-threonyl-[protein] + ATP = O-phospho-L-threonyl-[protein] + ADP + H(+)</text>
        <dbReference type="Rhea" id="RHEA:46608"/>
        <dbReference type="Rhea" id="RHEA-COMP:11060"/>
        <dbReference type="Rhea" id="RHEA-COMP:11605"/>
        <dbReference type="ChEBI" id="CHEBI:15378"/>
        <dbReference type="ChEBI" id="CHEBI:30013"/>
        <dbReference type="ChEBI" id="CHEBI:30616"/>
        <dbReference type="ChEBI" id="CHEBI:61977"/>
        <dbReference type="ChEBI" id="CHEBI:456216"/>
        <dbReference type="EC" id="2.7.11.1"/>
    </reaction>
</comment>
<reference evidence="19 20" key="1">
    <citation type="submission" date="2016-11" db="EMBL/GenBank/DDBJ databases">
        <title>The macronuclear genome of Stentor coeruleus: a giant cell with tiny introns.</title>
        <authorList>
            <person name="Slabodnick M."/>
            <person name="Ruby J.G."/>
            <person name="Reiff S.B."/>
            <person name="Swart E.C."/>
            <person name="Gosai S."/>
            <person name="Prabakaran S."/>
            <person name="Witkowska E."/>
            <person name="Larue G.E."/>
            <person name="Fisher S."/>
            <person name="Freeman R.M."/>
            <person name="Gunawardena J."/>
            <person name="Chu W."/>
            <person name="Stover N.A."/>
            <person name="Gregory B.D."/>
            <person name="Nowacki M."/>
            <person name="Derisi J."/>
            <person name="Roy S.W."/>
            <person name="Marshall W.F."/>
            <person name="Sood P."/>
        </authorList>
    </citation>
    <scope>NUCLEOTIDE SEQUENCE [LARGE SCALE GENOMIC DNA]</scope>
    <source>
        <strain evidence="19">WM001</strain>
    </source>
</reference>
<dbReference type="EMBL" id="MPUH01000353">
    <property type="protein sequence ID" value="OMJ82110.1"/>
    <property type="molecule type" value="Genomic_DNA"/>
</dbReference>
<comment type="subunit">
    <text evidence="2">Monomer.</text>
</comment>
<dbReference type="Gene3D" id="1.10.238.10">
    <property type="entry name" value="EF-hand"/>
    <property type="match status" value="2"/>
</dbReference>
<dbReference type="FunFam" id="3.30.200.20:FF:000315">
    <property type="entry name" value="Calcium-dependent protein kinase 3"/>
    <property type="match status" value="1"/>
</dbReference>
<dbReference type="FunFam" id="1.10.238.10:FF:000003">
    <property type="entry name" value="Calmodulin A"/>
    <property type="match status" value="1"/>
</dbReference>
<dbReference type="GO" id="GO:0005524">
    <property type="term" value="F:ATP binding"/>
    <property type="evidence" value="ECO:0007669"/>
    <property type="project" value="UniProtKB-UniRule"/>
</dbReference>
<evidence type="ECO:0000259" key="18">
    <source>
        <dbReference type="PROSITE" id="PS50222"/>
    </source>
</evidence>
<dbReference type="PROSITE" id="PS50222">
    <property type="entry name" value="EF_HAND_2"/>
    <property type="match status" value="3"/>
</dbReference>
<dbReference type="FunFam" id="1.10.510.10:FF:000571">
    <property type="entry name" value="Maternal embryonic leucine zipper kinase"/>
    <property type="match status" value="1"/>
</dbReference>
<dbReference type="Proteomes" id="UP000187209">
    <property type="component" value="Unassembled WGS sequence"/>
</dbReference>
<evidence type="ECO:0000256" key="16">
    <source>
        <dbReference type="RuleBase" id="RU000304"/>
    </source>
</evidence>
<evidence type="ECO:0000256" key="5">
    <source>
        <dbReference type="ARBA" id="ARBA00022679"/>
    </source>
</evidence>
<feature type="domain" description="EF-hand" evidence="18">
    <location>
        <begin position="336"/>
        <end position="371"/>
    </location>
</feature>
<evidence type="ECO:0000256" key="14">
    <source>
        <dbReference type="ARBA" id="ARBA00048679"/>
    </source>
</evidence>
<dbReference type="CDD" id="cd05117">
    <property type="entry name" value="STKc_CAMK"/>
    <property type="match status" value="1"/>
</dbReference>
<accession>A0A1R2BZD5</accession>
<evidence type="ECO:0000256" key="15">
    <source>
        <dbReference type="PROSITE-ProRule" id="PRU10141"/>
    </source>
</evidence>
<comment type="catalytic activity">
    <reaction evidence="14">
        <text>L-seryl-[protein] + ATP = O-phospho-L-seryl-[protein] + ADP + H(+)</text>
        <dbReference type="Rhea" id="RHEA:17989"/>
        <dbReference type="Rhea" id="RHEA-COMP:9863"/>
        <dbReference type="Rhea" id="RHEA-COMP:11604"/>
        <dbReference type="ChEBI" id="CHEBI:15378"/>
        <dbReference type="ChEBI" id="CHEBI:29999"/>
        <dbReference type="ChEBI" id="CHEBI:30616"/>
        <dbReference type="ChEBI" id="CHEBI:83421"/>
        <dbReference type="ChEBI" id="CHEBI:456216"/>
        <dbReference type="EC" id="2.7.11.1"/>
    </reaction>
</comment>
<evidence type="ECO:0000313" key="19">
    <source>
        <dbReference type="EMBL" id="OMJ82110.1"/>
    </source>
</evidence>
<dbReference type="PROSITE" id="PS00108">
    <property type="entry name" value="PROTEIN_KINASE_ST"/>
    <property type="match status" value="1"/>
</dbReference>
<dbReference type="InterPro" id="IPR050205">
    <property type="entry name" value="CDPK_Ser/Thr_kinases"/>
</dbReference>
<keyword evidence="11 15" id="KW-0067">ATP-binding</keyword>
<keyword evidence="7" id="KW-0677">Repeat</keyword>
<dbReference type="Gene3D" id="1.10.510.10">
    <property type="entry name" value="Transferase(Phosphotransferase) domain 1"/>
    <property type="match status" value="1"/>
</dbReference>
<keyword evidence="5" id="KW-0808">Transferase</keyword>
<dbReference type="SMART" id="SM00220">
    <property type="entry name" value="S_TKc"/>
    <property type="match status" value="1"/>
</dbReference>
<dbReference type="InterPro" id="IPR017441">
    <property type="entry name" value="Protein_kinase_ATP_BS"/>
</dbReference>
<evidence type="ECO:0000256" key="3">
    <source>
        <dbReference type="ARBA" id="ARBA00012513"/>
    </source>
</evidence>
<dbReference type="PROSITE" id="PS00018">
    <property type="entry name" value="EF_HAND_1"/>
    <property type="match status" value="3"/>
</dbReference>
<keyword evidence="20" id="KW-1185">Reference proteome</keyword>
<gene>
    <name evidence="19" type="ORF">SteCoe_17274</name>
</gene>
<keyword evidence="6" id="KW-0479">Metal-binding</keyword>
<dbReference type="GO" id="GO:0004674">
    <property type="term" value="F:protein serine/threonine kinase activity"/>
    <property type="evidence" value="ECO:0007669"/>
    <property type="project" value="UniProtKB-KW"/>
</dbReference>
<dbReference type="OrthoDB" id="40902at2759"/>
<comment type="similarity">
    <text evidence="12">Belongs to the protein kinase superfamily. Ser/Thr protein kinase family. CDPK subfamily.</text>
</comment>
<protein>
    <recommendedName>
        <fullName evidence="3">non-specific serine/threonine protein kinase</fullName>
        <ecNumber evidence="3">2.7.11.1</ecNumber>
    </recommendedName>
</protein>
<dbReference type="SUPFAM" id="SSF56112">
    <property type="entry name" value="Protein kinase-like (PK-like)"/>
    <property type="match status" value="1"/>
</dbReference>
<dbReference type="Gene3D" id="3.30.200.20">
    <property type="entry name" value="Phosphorylase Kinase, domain 1"/>
    <property type="match status" value="1"/>
</dbReference>
<name>A0A1R2BZD5_9CILI</name>
<dbReference type="InterPro" id="IPR011009">
    <property type="entry name" value="Kinase-like_dom_sf"/>
</dbReference>
<dbReference type="PROSITE" id="PS00107">
    <property type="entry name" value="PROTEIN_KINASE_ATP"/>
    <property type="match status" value="1"/>
</dbReference>
<evidence type="ECO:0000256" key="7">
    <source>
        <dbReference type="ARBA" id="ARBA00022737"/>
    </source>
</evidence>
<evidence type="ECO:0000256" key="4">
    <source>
        <dbReference type="ARBA" id="ARBA00022527"/>
    </source>
</evidence>
<comment type="caution">
    <text evidence="19">The sequence shown here is derived from an EMBL/GenBank/DDBJ whole genome shotgun (WGS) entry which is preliminary data.</text>
</comment>
<dbReference type="InterPro" id="IPR008271">
    <property type="entry name" value="Ser/Thr_kinase_AS"/>
</dbReference>
<feature type="domain" description="EF-hand" evidence="18">
    <location>
        <begin position="444"/>
        <end position="474"/>
    </location>
</feature>
<organism evidence="19 20">
    <name type="scientific">Stentor coeruleus</name>
    <dbReference type="NCBI Taxonomy" id="5963"/>
    <lineage>
        <taxon>Eukaryota</taxon>
        <taxon>Sar</taxon>
        <taxon>Alveolata</taxon>
        <taxon>Ciliophora</taxon>
        <taxon>Postciliodesmatophora</taxon>
        <taxon>Heterotrichea</taxon>
        <taxon>Heterotrichida</taxon>
        <taxon>Stentoridae</taxon>
        <taxon>Stentor</taxon>
    </lineage>
</organism>
<evidence type="ECO:0000256" key="9">
    <source>
        <dbReference type="ARBA" id="ARBA00022777"/>
    </source>
</evidence>
<dbReference type="InterPro" id="IPR002048">
    <property type="entry name" value="EF_hand_dom"/>
</dbReference>
<feature type="binding site" evidence="15">
    <location>
        <position position="70"/>
    </location>
    <ligand>
        <name>ATP</name>
        <dbReference type="ChEBI" id="CHEBI:30616"/>
    </ligand>
</feature>
<dbReference type="GO" id="GO:0005509">
    <property type="term" value="F:calcium ion binding"/>
    <property type="evidence" value="ECO:0007669"/>
    <property type="project" value="InterPro"/>
</dbReference>
<keyword evidence="8 15" id="KW-0547">Nucleotide-binding</keyword>
<dbReference type="Pfam" id="PF13499">
    <property type="entry name" value="EF-hand_7"/>
    <property type="match status" value="2"/>
</dbReference>